<keyword evidence="5" id="KW-0472">Membrane</keyword>
<dbReference type="InterPro" id="IPR038501">
    <property type="entry name" value="Spore_GerAC_C_sf"/>
</dbReference>
<dbReference type="Gene3D" id="6.20.190.10">
    <property type="entry name" value="Nutrient germinant receptor protein C, domain 1"/>
    <property type="match status" value="1"/>
</dbReference>
<dbReference type="PANTHER" id="PTHR35789">
    <property type="entry name" value="SPORE GERMINATION PROTEIN B3"/>
    <property type="match status" value="1"/>
</dbReference>
<evidence type="ECO:0000256" key="6">
    <source>
        <dbReference type="ARBA" id="ARBA00023139"/>
    </source>
</evidence>
<comment type="subcellular location">
    <subcellularLocation>
        <location evidence="1">Membrane</location>
        <topology evidence="1">Lipid-anchor</topology>
    </subcellularLocation>
</comment>
<evidence type="ECO:0000256" key="4">
    <source>
        <dbReference type="ARBA" id="ARBA00022729"/>
    </source>
</evidence>
<accession>A0A7W5AVK2</accession>
<evidence type="ECO:0000256" key="1">
    <source>
        <dbReference type="ARBA" id="ARBA00004635"/>
    </source>
</evidence>
<dbReference type="Pfam" id="PF25198">
    <property type="entry name" value="Spore_GerAC_N"/>
    <property type="match status" value="1"/>
</dbReference>
<feature type="domain" description="Spore germination GerAC-like C-terminal" evidence="8">
    <location>
        <begin position="236"/>
        <end position="403"/>
    </location>
</feature>
<dbReference type="InterPro" id="IPR008844">
    <property type="entry name" value="Spore_GerAC-like"/>
</dbReference>
<keyword evidence="7" id="KW-0449">Lipoprotein</keyword>
<dbReference type="Pfam" id="PF05504">
    <property type="entry name" value="Spore_GerAC"/>
    <property type="match status" value="1"/>
</dbReference>
<evidence type="ECO:0000313" key="11">
    <source>
        <dbReference type="Proteomes" id="UP000570361"/>
    </source>
</evidence>
<keyword evidence="6" id="KW-0564">Palmitate</keyword>
<dbReference type="EMBL" id="JACHXK010000003">
    <property type="protein sequence ID" value="MBB3109594.1"/>
    <property type="molecule type" value="Genomic_DNA"/>
</dbReference>
<dbReference type="PROSITE" id="PS51257">
    <property type="entry name" value="PROKAR_LIPOPROTEIN"/>
    <property type="match status" value="1"/>
</dbReference>
<dbReference type="RefSeq" id="WP_183598860.1">
    <property type="nucleotide sequence ID" value="NZ_JACHXK010000003.1"/>
</dbReference>
<evidence type="ECO:0000313" key="10">
    <source>
        <dbReference type="EMBL" id="MBB3109594.1"/>
    </source>
</evidence>
<dbReference type="GO" id="GO:0009847">
    <property type="term" value="P:spore germination"/>
    <property type="evidence" value="ECO:0007669"/>
    <property type="project" value="InterPro"/>
</dbReference>
<name>A0A7W5AVK2_9BACL</name>
<dbReference type="GO" id="GO:0016020">
    <property type="term" value="C:membrane"/>
    <property type="evidence" value="ECO:0007669"/>
    <property type="project" value="UniProtKB-SubCell"/>
</dbReference>
<evidence type="ECO:0000256" key="3">
    <source>
        <dbReference type="ARBA" id="ARBA00022544"/>
    </source>
</evidence>
<sequence length="412" mass="45890">MSGRKVSRKARAVLVLLVLTMLAPLLAGCWDIRFLDRMGIVFAVAVDDDLSGKHKYKVTVQVVLPQNVTGGIGGGQGQPVTTFTETGDTLFEALRKMTAMTSRRLYFSHTQLLIIGEQAARKGIWPLLDLIDRNPEVRTGILLLIAKGGRAEKLLETTTMMEQIPVQQIRYAVNTNESAWSQVYEVTAQDVIRDAVHNWKQSAIPAITLSGEADAGNDRGNVDKIKPDVVPRLTTMGILRDGKLIGYMTPKESRGLSWMYGKFKNTIVKVGCPAADTPGNLIVEILSNRVRIHARKKAGKELPEIVIDLHAQGSISEINCPDVNVMNEQTFKDVSRLTEQAVRQEIEQTINKLQQKFKSDALGWSTVIYKDQAKTWKKLQDDWVSYFPQTPHRMEIEIDVTGAGLRAKSIVK</sequence>
<evidence type="ECO:0000256" key="7">
    <source>
        <dbReference type="ARBA" id="ARBA00023288"/>
    </source>
</evidence>
<organism evidence="10 11">
    <name type="scientific">Paenibacillus phyllosphaerae</name>
    <dbReference type="NCBI Taxonomy" id="274593"/>
    <lineage>
        <taxon>Bacteria</taxon>
        <taxon>Bacillati</taxon>
        <taxon>Bacillota</taxon>
        <taxon>Bacilli</taxon>
        <taxon>Bacillales</taxon>
        <taxon>Paenibacillaceae</taxon>
        <taxon>Paenibacillus</taxon>
    </lineage>
</organism>
<gene>
    <name evidence="10" type="ORF">FHS18_001657</name>
</gene>
<dbReference type="PANTHER" id="PTHR35789:SF1">
    <property type="entry name" value="SPORE GERMINATION PROTEIN B3"/>
    <property type="match status" value="1"/>
</dbReference>
<dbReference type="NCBIfam" id="TIGR02887">
    <property type="entry name" value="spore_ger_x_C"/>
    <property type="match status" value="1"/>
</dbReference>
<evidence type="ECO:0000259" key="8">
    <source>
        <dbReference type="Pfam" id="PF05504"/>
    </source>
</evidence>
<dbReference type="InterPro" id="IPR057336">
    <property type="entry name" value="GerAC_N"/>
</dbReference>
<feature type="domain" description="Spore germination protein N-terminal" evidence="9">
    <location>
        <begin position="35"/>
        <end position="208"/>
    </location>
</feature>
<dbReference type="Proteomes" id="UP000570361">
    <property type="component" value="Unassembled WGS sequence"/>
</dbReference>
<protein>
    <submittedName>
        <fullName evidence="10">Spore germination protein KC</fullName>
    </submittedName>
</protein>
<dbReference type="Gene3D" id="3.30.300.210">
    <property type="entry name" value="Nutrient germinant receptor protein C, domain 3"/>
    <property type="match status" value="1"/>
</dbReference>
<evidence type="ECO:0000259" key="9">
    <source>
        <dbReference type="Pfam" id="PF25198"/>
    </source>
</evidence>
<dbReference type="InterPro" id="IPR046953">
    <property type="entry name" value="Spore_GerAC-like_C"/>
</dbReference>
<reference evidence="10 11" key="1">
    <citation type="submission" date="2020-08" db="EMBL/GenBank/DDBJ databases">
        <title>Genomic Encyclopedia of Type Strains, Phase III (KMG-III): the genomes of soil and plant-associated and newly described type strains.</title>
        <authorList>
            <person name="Whitman W."/>
        </authorList>
    </citation>
    <scope>NUCLEOTIDE SEQUENCE [LARGE SCALE GENOMIC DNA]</scope>
    <source>
        <strain evidence="10 11">CECT 5862</strain>
    </source>
</reference>
<keyword evidence="11" id="KW-1185">Reference proteome</keyword>
<proteinExistence type="inferred from homology"/>
<comment type="similarity">
    <text evidence="2">Belongs to the GerABKC lipoprotein family.</text>
</comment>
<dbReference type="AlphaFoldDB" id="A0A7W5AVK2"/>
<comment type="caution">
    <text evidence="10">The sequence shown here is derived from an EMBL/GenBank/DDBJ whole genome shotgun (WGS) entry which is preliminary data.</text>
</comment>
<keyword evidence="4" id="KW-0732">Signal</keyword>
<keyword evidence="3" id="KW-0309">Germination</keyword>
<evidence type="ECO:0000256" key="2">
    <source>
        <dbReference type="ARBA" id="ARBA00007886"/>
    </source>
</evidence>
<evidence type="ECO:0000256" key="5">
    <source>
        <dbReference type="ARBA" id="ARBA00023136"/>
    </source>
</evidence>